<dbReference type="SUPFAM" id="SSF54285">
    <property type="entry name" value="MoaD/ThiS"/>
    <property type="match status" value="1"/>
</dbReference>
<dbReference type="PANTHER" id="PTHR33359">
    <property type="entry name" value="MOLYBDOPTERIN SYNTHASE SULFUR CARRIER SUBUNIT"/>
    <property type="match status" value="1"/>
</dbReference>
<protein>
    <recommendedName>
        <fullName evidence="3">Molybdopterin synthase sulfur carrier subunit</fullName>
    </recommendedName>
</protein>
<dbReference type="Proteomes" id="UP001609376">
    <property type="component" value="Unassembled WGS sequence"/>
</dbReference>
<dbReference type="CDD" id="cd00754">
    <property type="entry name" value="Ubl_MoaD"/>
    <property type="match status" value="1"/>
</dbReference>
<proteinExistence type="inferred from homology"/>
<dbReference type="Gene3D" id="3.10.20.30">
    <property type="match status" value="1"/>
</dbReference>
<dbReference type="Pfam" id="PF02597">
    <property type="entry name" value="ThiS"/>
    <property type="match status" value="1"/>
</dbReference>
<reference evidence="4 5" key="1">
    <citation type="submission" date="2024-10" db="EMBL/GenBank/DDBJ databases">
        <title>Paracoccus drimophilus sp. nov., a novel bacterium from corn roots in Hunan.</title>
        <authorList>
            <person name="Li X."/>
        </authorList>
    </citation>
    <scope>NUCLEOTIDE SEQUENCE [LARGE SCALE GENOMIC DNA]</scope>
    <source>
        <strain evidence="4 5">NGMCC 1.201697</strain>
    </source>
</reference>
<dbReference type="InterPro" id="IPR003749">
    <property type="entry name" value="ThiS/MoaD-like"/>
</dbReference>
<comment type="caution">
    <text evidence="4">The sequence shown here is derived from an EMBL/GenBank/DDBJ whole genome shotgun (WGS) entry which is preliminary data.</text>
</comment>
<evidence type="ECO:0000313" key="5">
    <source>
        <dbReference type="Proteomes" id="UP001609376"/>
    </source>
</evidence>
<sequence length="83" mass="9125">MVVDVLYFAWLRERVGQARERVETEAETVRDLVAELAARDEWHAAALSDLTAVRVAVDQELADLDAPVAGAREIAFFPPMTGG</sequence>
<evidence type="ECO:0000256" key="3">
    <source>
        <dbReference type="ARBA" id="ARBA00024247"/>
    </source>
</evidence>
<dbReference type="InterPro" id="IPR012675">
    <property type="entry name" value="Beta-grasp_dom_sf"/>
</dbReference>
<keyword evidence="5" id="KW-1185">Reference proteome</keyword>
<dbReference type="PANTHER" id="PTHR33359:SF1">
    <property type="entry name" value="MOLYBDOPTERIN SYNTHASE SULFUR CARRIER SUBUNIT"/>
    <property type="match status" value="1"/>
</dbReference>
<comment type="similarity">
    <text evidence="2">Belongs to the MoaD family.</text>
</comment>
<evidence type="ECO:0000256" key="2">
    <source>
        <dbReference type="ARBA" id="ARBA00024200"/>
    </source>
</evidence>
<dbReference type="InterPro" id="IPR016155">
    <property type="entry name" value="Mopterin_synth/thiamin_S_b"/>
</dbReference>
<dbReference type="NCBIfam" id="TIGR01682">
    <property type="entry name" value="moaD"/>
    <property type="match status" value="1"/>
</dbReference>
<organism evidence="4 5">
    <name type="scientific">Paracoccus broussonetiae subsp. drimophilus</name>
    <dbReference type="NCBI Taxonomy" id="3373869"/>
    <lineage>
        <taxon>Bacteria</taxon>
        <taxon>Pseudomonadati</taxon>
        <taxon>Pseudomonadota</taxon>
        <taxon>Alphaproteobacteria</taxon>
        <taxon>Rhodobacterales</taxon>
        <taxon>Paracoccaceae</taxon>
        <taxon>Paracoccus</taxon>
        <taxon>Paracoccus broussonetiae</taxon>
    </lineage>
</organism>
<gene>
    <name evidence="4" type="primary">moaD</name>
    <name evidence="4" type="ORF">ACHFJ0_13475</name>
</gene>
<dbReference type="EMBL" id="JBIMPR010000010">
    <property type="protein sequence ID" value="MFH5775257.1"/>
    <property type="molecule type" value="Genomic_DNA"/>
</dbReference>
<dbReference type="InterPro" id="IPR044672">
    <property type="entry name" value="MOCS2A"/>
</dbReference>
<evidence type="ECO:0000313" key="4">
    <source>
        <dbReference type="EMBL" id="MFH5775257.1"/>
    </source>
</evidence>
<accession>A0ABW7LQW9</accession>
<dbReference type="RefSeq" id="WP_395134481.1">
    <property type="nucleotide sequence ID" value="NZ_JBIMPR010000010.1"/>
</dbReference>
<name>A0ABW7LQW9_9RHOB</name>
<evidence type="ECO:0000256" key="1">
    <source>
        <dbReference type="ARBA" id="ARBA00022741"/>
    </source>
</evidence>
<keyword evidence="1" id="KW-0547">Nucleotide-binding</keyword>